<protein>
    <submittedName>
        <fullName evidence="2">Uncharacterized protein</fullName>
    </submittedName>
</protein>
<reference evidence="2" key="1">
    <citation type="submission" date="2020-08" db="EMBL/GenBank/DDBJ databases">
        <title>Genome sequencing and assembly of the red palm weevil Rhynchophorus ferrugineus.</title>
        <authorList>
            <person name="Dias G.B."/>
            <person name="Bergman C.M."/>
            <person name="Manee M."/>
        </authorList>
    </citation>
    <scope>NUCLEOTIDE SEQUENCE</scope>
    <source>
        <strain evidence="2">AA-2017</strain>
        <tissue evidence="2">Whole larva</tissue>
    </source>
</reference>
<evidence type="ECO:0000256" key="1">
    <source>
        <dbReference type="SAM" id="MobiDB-lite"/>
    </source>
</evidence>
<feature type="compositionally biased region" description="Polar residues" evidence="1">
    <location>
        <begin position="1687"/>
        <end position="1707"/>
    </location>
</feature>
<proteinExistence type="predicted"/>
<feature type="region of interest" description="Disordered" evidence="1">
    <location>
        <begin position="1666"/>
        <end position="1707"/>
    </location>
</feature>
<dbReference type="Proteomes" id="UP000625711">
    <property type="component" value="Unassembled WGS sequence"/>
</dbReference>
<sequence>MSLVQIIKGIYLESTKKNITAKPTGRKRLKMKPIVFLAAALLAVSATPQGYYHQEYNYKTSSSSYKNNELQHQTDDRGYYSKSGDLEGRTKPKIKSDSEHSEYINPKIGGEGYQPQSSAYASASSFATASSASSDSDLNQQVEPLHPQQFVGQAMDDSDDTQQHMVGQEEMGQEELDLGQIEDSSEGRNPINTNFGGFTSFQVGHQQKPTHSYAGAVSGQQQTRPQNKPDVQITNFELPDESWPNLQTGSQIQRHPSQPQRGDQPPSVGQYPNEGLITNEPEGYGPVQSTKPFAIPLYTGVLRPITTLKVTANQQLIIEDIQESLTTNIETLLNERVSGGKKTTQVYRQLLEELQNILGNHCKERLKNVSRTEYGTIEEYLQYNLYQKLVYELLQRGFTKDILELSTGRPVRPFPRPGENYDFIQGEINSGINQYAPRPYPNAPPFSNPKQEQDWLIDQLRKATTVKPLTESITGPITNNYQQPTLNFVEKYIPGLTASQFEAVRTLDVELHVYIIELLNKQVRLIEKQHLQPQEAYETVLRDLEEIIEEVIGGTMKGNKPELIRFNQLIKNKLPRKYLLQLEEYLSMTLNDSVTKHLKELYDIKIVEYHPASYESLQNQISDLTVDQYQILRQLDVELQKEILKLLNKQTNLAKQQNRSPQEAFTTILHNLEEEIEVWIQDTLTGTKSELQRFSGPVRNKLTPKQQLELKEYLNNALTGSVTEQLSAIYNVPVPKPEVPTWYQAPDYGTVKVHVSDLTMNDYAQLRDLDLQLQTLIRDLVDKQVKLAQQQHLSPETTYSLVLHTLEAEIETIVSDTLSGSNPKLQRYVLPLTNKLNTKQQQALNKYLNTLLSNSVADQLTTEYSLKAPKPQVVPEWYEAPEYGKVQVSDLTLNEYDQIKSLDVELQKHIKDLVDKEVKLLQNQQLTPDTIYTSVLHTLEAEIETLISESFSGSQSDVEQYVLPLKTILSKNQQQELKKYLNIVLEESVEQQLTKVYKIEAPKPQVTPSWYQAPTYDTIKDHVSDLTPNDYDQIKSLDVELQKQIRDLVDKEVKQLQKQHLTPDAIYISVLHTLEAEIETLTTDSLSGTKPDVQRYAWPLKKKINIKQQQQLKEYLNNILEESVTEQLTKVHKIEAPKPQVIPSWYQAPTYDIVKVQVSDLTPNDYDEIKSLDVELQKLVRDLVDKQVKLLQNQHKTTDTIYTSVLHTLEAEIESLIADSISGSRPEVQRYVLPLKRKLTPKQEQELKKYFKAVLDESVTEQLTKVHKIEAPKPQVIPSWYEAPTYETVKVEISDLTLDDYSQLQKLDVELQKLVRDLVEKQVTLVQQQQSPDAYNIVLHTLENEIENLIRETLKGSRPDLQNYAGPLKNNLTKKQQQQIKQYFSNILIDSVEKQLVEVYHIEEPTTSKFPSSESLQTKIPDLTQEEYQLVKKLNIQLQKYIDTITDKHVKLAKEQNKSPQEAYVTVLHILEAEIETIVKDALQGQVTELLPYTRPIKSKLSRKQIQRLNDYLNSALTESVSSQLREIYQTAQPTNPAPTSTYQTPPYSSLKKQIPHLSYSQYEIIKQLDTELQEYLNALVQRQIKLAQEQYVSDEETYITVLHTLEEEIDRLVGGTLNGHRPELLKFHSLIKNKLSRNQIQPLRKYLEAVLTNSVKEQLDNLYVSGETTPSRPSKPSIPSVPYVPSNPTTPLQPSVPSVPSYTSEPVHQIPTYESLQNQIPDLTTNQYETVKELDTELQDHINDLIQKQIKLAQQQHTSPEDAYVTVLHTLEAEIENLVQGSFGSNKPEYKKYATLIRDKFNKAQHQQLKEYLSISLSQTVTQYLRQVYVNVVPQNVLPIYATPEYELLQEEIGDLTLPQYESVKELNVNLQEYLNDIIQKQVQLVQKQSLSPEESYKIILTTLESEIETLVPGTIQGNRPELQAFSNLVKHKKLSNKQLQQLQEYLTITLKLTVKRHLLRIYNLTEQTTYIYKPQYKVIRVKLENITTAQYNIIKKLEEEFSQIVQHAINNEDLSEHGDLSSYDKYQILSKKIENDLHKNLTDFIMGTQEPGLSKYSELVDRNFEKSKIPDVEKYIEIRLIKKIRDALTQKYNVGSFTSGAAVNSAYQYQTNKQITTKYGNVQQINQDSEQTQELKPVVYQHATVVKSAPQTHHFSNSEADDVEVFSPSSEPPQTTTEASGWWSSFGNKVKSIKQKIVG</sequence>
<organism evidence="2 3">
    <name type="scientific">Rhynchophorus ferrugineus</name>
    <name type="common">Red palm weevil</name>
    <name type="synonym">Curculio ferrugineus</name>
    <dbReference type="NCBI Taxonomy" id="354439"/>
    <lineage>
        <taxon>Eukaryota</taxon>
        <taxon>Metazoa</taxon>
        <taxon>Ecdysozoa</taxon>
        <taxon>Arthropoda</taxon>
        <taxon>Hexapoda</taxon>
        <taxon>Insecta</taxon>
        <taxon>Pterygota</taxon>
        <taxon>Neoptera</taxon>
        <taxon>Endopterygota</taxon>
        <taxon>Coleoptera</taxon>
        <taxon>Polyphaga</taxon>
        <taxon>Cucujiformia</taxon>
        <taxon>Curculionidae</taxon>
        <taxon>Dryophthorinae</taxon>
        <taxon>Rhynchophorus</taxon>
    </lineage>
</organism>
<dbReference type="EMBL" id="JAACXV010000079">
    <property type="protein sequence ID" value="KAF7284318.1"/>
    <property type="molecule type" value="Genomic_DNA"/>
</dbReference>
<feature type="compositionally biased region" description="Basic and acidic residues" evidence="1">
    <location>
        <begin position="72"/>
        <end position="102"/>
    </location>
</feature>
<comment type="caution">
    <text evidence="2">The sequence shown here is derived from an EMBL/GenBank/DDBJ whole genome shotgun (WGS) entry which is preliminary data.</text>
</comment>
<accession>A0A834IUV2</accession>
<feature type="region of interest" description="Disordered" evidence="1">
    <location>
        <begin position="2152"/>
        <end position="2184"/>
    </location>
</feature>
<gene>
    <name evidence="2" type="ORF">GWI33_022301</name>
</gene>
<dbReference type="OrthoDB" id="6784457at2759"/>
<feature type="region of interest" description="Disordered" evidence="1">
    <location>
        <begin position="63"/>
        <end position="119"/>
    </location>
</feature>
<feature type="compositionally biased region" description="Polar residues" evidence="1">
    <location>
        <begin position="190"/>
        <end position="210"/>
    </location>
</feature>
<name>A0A834IUV2_RHYFE</name>
<feature type="compositionally biased region" description="Polar residues" evidence="1">
    <location>
        <begin position="2169"/>
        <end position="2184"/>
    </location>
</feature>
<evidence type="ECO:0000313" key="3">
    <source>
        <dbReference type="Proteomes" id="UP000625711"/>
    </source>
</evidence>
<feature type="region of interest" description="Disordered" evidence="1">
    <location>
        <begin position="240"/>
        <end position="283"/>
    </location>
</feature>
<feature type="region of interest" description="Disordered" evidence="1">
    <location>
        <begin position="183"/>
        <end position="228"/>
    </location>
</feature>
<keyword evidence="3" id="KW-1185">Reference proteome</keyword>
<feature type="compositionally biased region" description="Polar residues" evidence="1">
    <location>
        <begin position="244"/>
        <end position="261"/>
    </location>
</feature>
<evidence type="ECO:0000313" key="2">
    <source>
        <dbReference type="EMBL" id="KAF7284318.1"/>
    </source>
</evidence>